<accession>A0ABR1XIH2</accession>
<evidence type="ECO:0000313" key="2">
    <source>
        <dbReference type="EMBL" id="KAK8155869.1"/>
    </source>
</evidence>
<sequence>MGCLPSRPSRASKRTPPRAPPPDRCISPPIGGPIMVPSPRPGHKTDDPSLNPELTRADLLHALDLTSLHLDHHNAEPIMIIALGGALHVLHLRSRLTTSALQFFHPAPASPQNAALAAAAAAAFAVPASGLQERKNRTRNAPRLQPNWLTNAVLLSLPLRLQAHLAAAACRQNDTVYVSRNGRLRVLAAPWEYVFVSAVARMSWSGQRPWDMADAVAALRRWVGLRGGRPVKGAELLARAEGVYGVFVAREVLRDVEGVYEAVWGVRGVVW</sequence>
<comment type="caution">
    <text evidence="2">The sequence shown here is derived from an EMBL/GenBank/DDBJ whole genome shotgun (WGS) entry which is preliminary data.</text>
</comment>
<name>A0ABR1XIH2_9PEZI</name>
<dbReference type="EMBL" id="JBBWUH010000010">
    <property type="protein sequence ID" value="KAK8155869.1"/>
    <property type="molecule type" value="Genomic_DNA"/>
</dbReference>
<keyword evidence="3" id="KW-1185">Reference proteome</keyword>
<protein>
    <submittedName>
        <fullName evidence="2">Uncharacterized protein</fullName>
    </submittedName>
</protein>
<organism evidence="2 3">
    <name type="scientific">Phyllosticta citrichinensis</name>
    <dbReference type="NCBI Taxonomy" id="1130410"/>
    <lineage>
        <taxon>Eukaryota</taxon>
        <taxon>Fungi</taxon>
        <taxon>Dikarya</taxon>
        <taxon>Ascomycota</taxon>
        <taxon>Pezizomycotina</taxon>
        <taxon>Dothideomycetes</taxon>
        <taxon>Dothideomycetes incertae sedis</taxon>
        <taxon>Botryosphaeriales</taxon>
        <taxon>Phyllostictaceae</taxon>
        <taxon>Phyllosticta</taxon>
    </lineage>
</organism>
<dbReference type="Proteomes" id="UP001456524">
    <property type="component" value="Unassembled WGS sequence"/>
</dbReference>
<feature type="region of interest" description="Disordered" evidence="1">
    <location>
        <begin position="1"/>
        <end position="52"/>
    </location>
</feature>
<reference evidence="2 3" key="1">
    <citation type="journal article" date="2022" name="G3 (Bethesda)">
        <title>Enemy or ally: a genomic approach to elucidate the lifestyle of Phyllosticta citrichinaensis.</title>
        <authorList>
            <person name="Buijs V.A."/>
            <person name="Groenewald J.Z."/>
            <person name="Haridas S."/>
            <person name="LaButti K.M."/>
            <person name="Lipzen A."/>
            <person name="Martin F.M."/>
            <person name="Barry K."/>
            <person name="Grigoriev I.V."/>
            <person name="Crous P.W."/>
            <person name="Seidl M.F."/>
        </authorList>
    </citation>
    <scope>NUCLEOTIDE SEQUENCE [LARGE SCALE GENOMIC DNA]</scope>
    <source>
        <strain evidence="2 3">CBS 129764</strain>
    </source>
</reference>
<proteinExistence type="predicted"/>
<gene>
    <name evidence="2" type="ORF">IWX90DRAFT_418300</name>
</gene>
<evidence type="ECO:0000256" key="1">
    <source>
        <dbReference type="SAM" id="MobiDB-lite"/>
    </source>
</evidence>
<evidence type="ECO:0000313" key="3">
    <source>
        <dbReference type="Proteomes" id="UP001456524"/>
    </source>
</evidence>